<dbReference type="SUPFAM" id="SSF50129">
    <property type="entry name" value="GroES-like"/>
    <property type="match status" value="1"/>
</dbReference>
<dbReference type="InterPro" id="IPR011032">
    <property type="entry name" value="GroES-like_sf"/>
</dbReference>
<dbReference type="InterPro" id="IPR013154">
    <property type="entry name" value="ADH-like_N"/>
</dbReference>
<name>A0ABX2M7R6_9MICO</name>
<keyword evidence="5" id="KW-1185">Reference proteome</keyword>
<dbReference type="Gene3D" id="3.40.50.720">
    <property type="entry name" value="NAD(P)-binding Rossmann-like Domain"/>
    <property type="match status" value="1"/>
</dbReference>
<proteinExistence type="predicted"/>
<dbReference type="InterPro" id="IPR036291">
    <property type="entry name" value="NAD(P)-bd_dom_sf"/>
</dbReference>
<evidence type="ECO:0000313" key="5">
    <source>
        <dbReference type="Proteomes" id="UP000573001"/>
    </source>
</evidence>
<comment type="caution">
    <text evidence="4">The sequence shown here is derived from an EMBL/GenBank/DDBJ whole genome shotgun (WGS) entry which is preliminary data.</text>
</comment>
<dbReference type="SMART" id="SM00829">
    <property type="entry name" value="PKS_ER"/>
    <property type="match status" value="1"/>
</dbReference>
<evidence type="ECO:0000259" key="3">
    <source>
        <dbReference type="SMART" id="SM00829"/>
    </source>
</evidence>
<keyword evidence="1" id="KW-0521">NADP</keyword>
<gene>
    <name evidence="4" type="ORF">HP507_06625</name>
</gene>
<dbReference type="Pfam" id="PF00107">
    <property type="entry name" value="ADH_zinc_N"/>
    <property type="match status" value="1"/>
</dbReference>
<protein>
    <submittedName>
        <fullName evidence="4">Zinc-binding dehydrogenase</fullName>
    </submittedName>
</protein>
<dbReference type="Proteomes" id="UP000573001">
    <property type="component" value="Unassembled WGS sequence"/>
</dbReference>
<accession>A0ABX2M7R6</accession>
<dbReference type="PANTHER" id="PTHR48106">
    <property type="entry name" value="QUINONE OXIDOREDUCTASE PIG3-RELATED"/>
    <property type="match status" value="1"/>
</dbReference>
<feature type="domain" description="Enoyl reductase (ER)" evidence="3">
    <location>
        <begin position="10"/>
        <end position="345"/>
    </location>
</feature>
<dbReference type="PANTHER" id="PTHR48106:SF18">
    <property type="entry name" value="QUINONE OXIDOREDUCTASE PIG3"/>
    <property type="match status" value="1"/>
</dbReference>
<dbReference type="SUPFAM" id="SSF51735">
    <property type="entry name" value="NAD(P)-binding Rossmann-fold domains"/>
    <property type="match status" value="1"/>
</dbReference>
<sequence length="352" mass="36928">MRAVVTTGIGGPEMVQVTQVPVPPVGSEEVLIRVSAAGVNNTDINTRLGWYSRDVRSGTADAHPISAKQPGGYNGATVFPLIQGADGCGTVVAVGAGVAPTLQGRRVLVRSCMLTQRRNGVPLWFGSDRDGAFAEYTVVPAAETFPVDSNWTDVELASIPCSSGTAENMVERTGIGRGSRVLVTGAAGGVGSAAVQLALRRGADVVAVASASKHAPLRDLGVTDVIDRDADLIEALGDLRVDVVIDNVAGPGFSSVLEALVSGGTYVTSGAIAGPIVELDLRRLYLRDIRLVGTTSWADDVFPQVISAIEHDELRPLVAETFPLDQIADAQRAFQRPGRFGNIVLTVRHHHP</sequence>
<dbReference type="Gene3D" id="3.90.180.10">
    <property type="entry name" value="Medium-chain alcohol dehydrogenases, catalytic domain"/>
    <property type="match status" value="1"/>
</dbReference>
<dbReference type="Pfam" id="PF08240">
    <property type="entry name" value="ADH_N"/>
    <property type="match status" value="1"/>
</dbReference>
<dbReference type="InterPro" id="IPR013149">
    <property type="entry name" value="ADH-like_C"/>
</dbReference>
<evidence type="ECO:0000256" key="1">
    <source>
        <dbReference type="ARBA" id="ARBA00022857"/>
    </source>
</evidence>
<keyword evidence="2" id="KW-0560">Oxidoreductase</keyword>
<evidence type="ECO:0000313" key="4">
    <source>
        <dbReference type="EMBL" id="NUU13503.1"/>
    </source>
</evidence>
<organism evidence="4 5">
    <name type="scientific">Curtobacterium pusillum</name>
    <dbReference type="NCBI Taxonomy" id="69373"/>
    <lineage>
        <taxon>Bacteria</taxon>
        <taxon>Bacillati</taxon>
        <taxon>Actinomycetota</taxon>
        <taxon>Actinomycetes</taxon>
        <taxon>Micrococcales</taxon>
        <taxon>Microbacteriaceae</taxon>
        <taxon>Curtobacterium</taxon>
    </lineage>
</organism>
<dbReference type="InterPro" id="IPR020843">
    <property type="entry name" value="ER"/>
</dbReference>
<dbReference type="EMBL" id="JABMCE010000067">
    <property type="protein sequence ID" value="NUU13503.1"/>
    <property type="molecule type" value="Genomic_DNA"/>
</dbReference>
<reference evidence="4 5" key="1">
    <citation type="submission" date="2020-05" db="EMBL/GenBank/DDBJ databases">
        <title>Genome Sequencing of Type Strains.</title>
        <authorList>
            <person name="Lemaire J.F."/>
            <person name="Inderbitzin P."/>
            <person name="Gregorio O.A."/>
            <person name="Collins S.B."/>
            <person name="Wespe N."/>
            <person name="Knight-Connoni V."/>
        </authorList>
    </citation>
    <scope>NUCLEOTIDE SEQUENCE [LARGE SCALE GENOMIC DNA]</scope>
    <source>
        <strain evidence="4 5">ATCC 19096</strain>
    </source>
</reference>
<evidence type="ECO:0000256" key="2">
    <source>
        <dbReference type="ARBA" id="ARBA00023002"/>
    </source>
</evidence>